<gene>
    <name evidence="1" type="primary">Nfu_g_1_009954</name>
</gene>
<dbReference type="AlphaFoldDB" id="A0A1A8PLI6"/>
<dbReference type="EMBL" id="HAEI01002798">
    <property type="protein sequence ID" value="SBR81874.1"/>
    <property type="molecule type" value="Transcribed_RNA"/>
</dbReference>
<organism evidence="1">
    <name type="scientific">Nothobranchius rachovii</name>
    <name type="common">bluefin notho</name>
    <dbReference type="NCBI Taxonomy" id="451742"/>
    <lineage>
        <taxon>Eukaryota</taxon>
        <taxon>Metazoa</taxon>
        <taxon>Chordata</taxon>
        <taxon>Craniata</taxon>
        <taxon>Vertebrata</taxon>
        <taxon>Euteleostomi</taxon>
        <taxon>Actinopterygii</taxon>
        <taxon>Neopterygii</taxon>
        <taxon>Teleostei</taxon>
        <taxon>Neoteleostei</taxon>
        <taxon>Acanthomorphata</taxon>
        <taxon>Ovalentaria</taxon>
        <taxon>Atherinomorphae</taxon>
        <taxon>Cyprinodontiformes</taxon>
        <taxon>Nothobranchiidae</taxon>
        <taxon>Nothobranchius</taxon>
    </lineage>
</organism>
<evidence type="ECO:0000313" key="1">
    <source>
        <dbReference type="EMBL" id="SBR81874.1"/>
    </source>
</evidence>
<reference evidence="1" key="2">
    <citation type="submission" date="2016-06" db="EMBL/GenBank/DDBJ databases">
        <title>The genome of a short-lived fish provides insights into sex chromosome evolution and the genetic control of aging.</title>
        <authorList>
            <person name="Reichwald K."/>
            <person name="Felder M."/>
            <person name="Petzold A."/>
            <person name="Koch P."/>
            <person name="Groth M."/>
            <person name="Platzer M."/>
        </authorList>
    </citation>
    <scope>NUCLEOTIDE SEQUENCE</scope>
    <source>
        <tissue evidence="1">Brain</tissue>
    </source>
</reference>
<accession>A0A1A8PLI6</accession>
<protein>
    <submittedName>
        <fullName evidence="1">Uncharacterized protein</fullName>
    </submittedName>
</protein>
<name>A0A1A8PLI6_9TELE</name>
<feature type="non-terminal residue" evidence="1">
    <location>
        <position position="85"/>
    </location>
</feature>
<proteinExistence type="predicted"/>
<sequence>VAYLIKTKTTAKSRRRNILSSSVPPELFTNNSEHLLAFSSSVFEGEISGTVLIMLGSAVVLESVAVSCFPAGRRSVLFIQESMKL</sequence>
<reference evidence="1" key="1">
    <citation type="submission" date="2016-05" db="EMBL/GenBank/DDBJ databases">
        <authorList>
            <person name="Lavstsen T."/>
            <person name="Jespersen J.S."/>
        </authorList>
    </citation>
    <scope>NUCLEOTIDE SEQUENCE</scope>
    <source>
        <tissue evidence="1">Brain</tissue>
    </source>
</reference>
<feature type="non-terminal residue" evidence="1">
    <location>
        <position position="1"/>
    </location>
</feature>